<evidence type="ECO:0000256" key="1">
    <source>
        <dbReference type="SAM" id="Phobius"/>
    </source>
</evidence>
<name>A0A1L7XT18_9HELO</name>
<dbReference type="Gene3D" id="1.20.58.340">
    <property type="entry name" value="Magnesium transport protein CorA, transmembrane region"/>
    <property type="match status" value="1"/>
</dbReference>
<organism evidence="3 4">
    <name type="scientific">Phialocephala subalpina</name>
    <dbReference type="NCBI Taxonomy" id="576137"/>
    <lineage>
        <taxon>Eukaryota</taxon>
        <taxon>Fungi</taxon>
        <taxon>Dikarya</taxon>
        <taxon>Ascomycota</taxon>
        <taxon>Pezizomycotina</taxon>
        <taxon>Leotiomycetes</taxon>
        <taxon>Helotiales</taxon>
        <taxon>Mollisiaceae</taxon>
        <taxon>Phialocephala</taxon>
        <taxon>Phialocephala fortinii species complex</taxon>
    </lineage>
</organism>
<evidence type="ECO:0000313" key="4">
    <source>
        <dbReference type="Proteomes" id="UP000184330"/>
    </source>
</evidence>
<keyword evidence="4" id="KW-1185">Reference proteome</keyword>
<sequence length="558" mass="64944">MKVVRAPNASLQSCPQESCSLLGEGNMDKETGPYFDYVESSIVEELHWNFANTFCQSLKDSNLQINRFCIPDCWQDEKQLDAFAWHRSNVLAEVDHFANRSDPCQVFCIRQKNSYSRLYITRELFERLINVYSVFDQIWDFVLPFSFKTRESDIGHAPLRFRQLEPVVLETSKLGSFECAYTFQYVVMNGRVEGTEDNPDYNPWSVRQSTIYQQYTRALDRIMFILIAPSKTAKKRLEEAVRHCKVTQRRLNAFDLHRILISTLHENWRFYLRSLESSLRDQSDRVVLTEVQSETERLSPLTDFNLNFVDQQRLKVIEDKILDLVLVFESLYNTLLHLQRQCRLHCLGPQCIGCTCFKIVEEFEEQMHEAQSNMKKADVLHKRAQGTAQLLSNLLDYENAQIAHLNEKSLNGLAKETKEENSKMRLLTERSTQDAAAVKILTVITLIYLPVTVVASIFSSQLIRFDENGQLSVVAESWWFAVVTVPLTVSTFLLWRYWLMYTLKKGDRKPETEVVVDEGKNEQENWSTTDNGRVATRWRRRLFTSLNRGKSPLSRDAA</sequence>
<reference evidence="3 4" key="1">
    <citation type="submission" date="2016-03" db="EMBL/GenBank/DDBJ databases">
        <authorList>
            <person name="Ploux O."/>
        </authorList>
    </citation>
    <scope>NUCLEOTIDE SEQUENCE [LARGE SCALE GENOMIC DNA]</scope>
    <source>
        <strain evidence="3 4">UAMH 11012</strain>
    </source>
</reference>
<feature type="domain" description="CorA-like transporter" evidence="2">
    <location>
        <begin position="93"/>
        <end position="286"/>
    </location>
</feature>
<evidence type="ECO:0000259" key="2">
    <source>
        <dbReference type="Pfam" id="PF26616"/>
    </source>
</evidence>
<dbReference type="OrthoDB" id="5396681at2759"/>
<dbReference type="InterPro" id="IPR058257">
    <property type="entry name" value="CorA-like_dom"/>
</dbReference>
<keyword evidence="1" id="KW-1133">Transmembrane helix</keyword>
<proteinExistence type="predicted"/>
<feature type="transmembrane region" description="Helical" evidence="1">
    <location>
        <begin position="478"/>
        <end position="499"/>
    </location>
</feature>
<gene>
    <name evidence="3" type="ORF">PAC_18027</name>
</gene>
<accession>A0A1L7XT18</accession>
<feature type="transmembrane region" description="Helical" evidence="1">
    <location>
        <begin position="436"/>
        <end position="458"/>
    </location>
</feature>
<keyword evidence="1" id="KW-0472">Membrane</keyword>
<keyword evidence="1" id="KW-0812">Transmembrane</keyword>
<protein>
    <recommendedName>
        <fullName evidence="2">CorA-like transporter domain-containing protein</fullName>
    </recommendedName>
</protein>
<dbReference type="STRING" id="576137.A0A1L7XT18"/>
<evidence type="ECO:0000313" key="3">
    <source>
        <dbReference type="EMBL" id="CZR68128.1"/>
    </source>
</evidence>
<dbReference type="AlphaFoldDB" id="A0A1L7XT18"/>
<dbReference type="EMBL" id="FJOG01000051">
    <property type="protein sequence ID" value="CZR68128.1"/>
    <property type="molecule type" value="Genomic_DNA"/>
</dbReference>
<dbReference type="Pfam" id="PF26616">
    <property type="entry name" value="CorA-like"/>
    <property type="match status" value="1"/>
</dbReference>
<dbReference type="Proteomes" id="UP000184330">
    <property type="component" value="Unassembled WGS sequence"/>
</dbReference>